<evidence type="ECO:0000256" key="7">
    <source>
        <dbReference type="SAM" id="Coils"/>
    </source>
</evidence>
<evidence type="ECO:0000313" key="11">
    <source>
        <dbReference type="Proteomes" id="UP001165121"/>
    </source>
</evidence>
<feature type="region of interest" description="Disordered" evidence="8">
    <location>
        <begin position="107"/>
        <end position="126"/>
    </location>
</feature>
<dbReference type="SUPFAM" id="SSF53098">
    <property type="entry name" value="Ribonuclease H-like"/>
    <property type="match status" value="1"/>
</dbReference>
<dbReference type="SUPFAM" id="SSF56672">
    <property type="entry name" value="DNA/RNA polymerases"/>
    <property type="match status" value="1"/>
</dbReference>
<dbReference type="GO" id="GO:0004519">
    <property type="term" value="F:endonuclease activity"/>
    <property type="evidence" value="ECO:0007669"/>
    <property type="project" value="UniProtKB-KW"/>
</dbReference>
<dbReference type="Proteomes" id="UP001165121">
    <property type="component" value="Unassembled WGS sequence"/>
</dbReference>
<dbReference type="GO" id="GO:0016787">
    <property type="term" value="F:hydrolase activity"/>
    <property type="evidence" value="ECO:0007669"/>
    <property type="project" value="UniProtKB-KW"/>
</dbReference>
<sequence length="508" mass="59145">MYWESSVQKYDGADHPIAFYSKKLDRHERGWPTHEKELLAIKVATEKWRHYLHGRPSDVYTDNAACSWMLHHPRVSPKMARFLTHFSQYTFTLHHVRGKMNVVADALSRPPPEGLEDEEEKEPPLPDETYTQVNTVDYHFVSPHLAPETKRAFQRGYEEDPAFKQQWLEDAQNEKFVKHDGLLFFKQKKGETVYRMCVPNVKQLRTNVTIEFMMESHQRILEVDARTSKQLNGLPVSEGFDAILVAVDKLSKRAKDAPTYSTADAKDTADVFFDAVVRHHRLPKVIISERDSKYISDFWKPLMKLMGIKLSMTTAHRAQADGQTERQNLVHEDALRSEMKDLLQSENDVTLAEFAKNLAKERQEIVARARQNLKVAQARQKEYYDRKRRQVVFKEGDLVLLDMKNLPLHTENQNTELKKAKLAAKKVGPFVIGRMVNDNVAKLILPHTMKRLNATFNVELLTHYLTNREDFPNRPIPKALPLILDEDTGEELYVVEKLLKKRTRRRKR</sequence>
<dbReference type="InterPro" id="IPR043502">
    <property type="entry name" value="DNA/RNA_pol_sf"/>
</dbReference>
<keyword evidence="5" id="KW-0378">Hydrolase</keyword>
<accession>A0A9W7CQT2</accession>
<dbReference type="PANTHER" id="PTHR34072">
    <property type="entry name" value="ENZYMATIC POLYPROTEIN-RELATED"/>
    <property type="match status" value="1"/>
</dbReference>
<comment type="caution">
    <text evidence="10">The sequence shown here is derived from an EMBL/GenBank/DDBJ whole genome shotgun (WGS) entry which is preliminary data.</text>
</comment>
<dbReference type="InterPro" id="IPR036397">
    <property type="entry name" value="RNaseH_sf"/>
</dbReference>
<dbReference type="Pfam" id="PF24626">
    <property type="entry name" value="SH3_Tf2-1"/>
    <property type="match status" value="1"/>
</dbReference>
<dbReference type="EMBL" id="BSXT01000957">
    <property type="protein sequence ID" value="GMF36713.1"/>
    <property type="molecule type" value="Genomic_DNA"/>
</dbReference>
<evidence type="ECO:0000256" key="8">
    <source>
        <dbReference type="SAM" id="MobiDB-lite"/>
    </source>
</evidence>
<dbReference type="InterPro" id="IPR056924">
    <property type="entry name" value="SH3_Tf2-1"/>
</dbReference>
<dbReference type="CDD" id="cd09274">
    <property type="entry name" value="RNase_HI_RT_Ty3"/>
    <property type="match status" value="1"/>
</dbReference>
<gene>
    <name evidence="10" type="ORF">Pfra01_001008300</name>
</gene>
<organism evidence="10 11">
    <name type="scientific">Phytophthora fragariaefolia</name>
    <dbReference type="NCBI Taxonomy" id="1490495"/>
    <lineage>
        <taxon>Eukaryota</taxon>
        <taxon>Sar</taxon>
        <taxon>Stramenopiles</taxon>
        <taxon>Oomycota</taxon>
        <taxon>Peronosporomycetes</taxon>
        <taxon>Peronosporales</taxon>
        <taxon>Peronosporaceae</taxon>
        <taxon>Phytophthora</taxon>
    </lineage>
</organism>
<keyword evidence="4" id="KW-0255">Endonuclease</keyword>
<dbReference type="GO" id="GO:0003676">
    <property type="term" value="F:nucleic acid binding"/>
    <property type="evidence" value="ECO:0007669"/>
    <property type="project" value="InterPro"/>
</dbReference>
<keyword evidence="7" id="KW-0175">Coiled coil</keyword>
<dbReference type="Gene3D" id="3.30.420.10">
    <property type="entry name" value="Ribonuclease H-like superfamily/Ribonuclease H"/>
    <property type="match status" value="1"/>
</dbReference>
<dbReference type="InterPro" id="IPR001584">
    <property type="entry name" value="Integrase_cat-core"/>
</dbReference>
<evidence type="ECO:0000256" key="4">
    <source>
        <dbReference type="ARBA" id="ARBA00022759"/>
    </source>
</evidence>
<reference evidence="10" key="1">
    <citation type="submission" date="2023-04" db="EMBL/GenBank/DDBJ databases">
        <title>Phytophthora fragariaefolia NBRC 109709.</title>
        <authorList>
            <person name="Ichikawa N."/>
            <person name="Sato H."/>
            <person name="Tonouchi N."/>
        </authorList>
    </citation>
    <scope>NUCLEOTIDE SEQUENCE</scope>
    <source>
        <strain evidence="10">NBRC 109709</strain>
    </source>
</reference>
<dbReference type="InterPro" id="IPR012337">
    <property type="entry name" value="RNaseH-like_sf"/>
</dbReference>
<keyword evidence="3" id="KW-0540">Nuclease</keyword>
<evidence type="ECO:0000256" key="6">
    <source>
        <dbReference type="ARBA" id="ARBA00022918"/>
    </source>
</evidence>
<dbReference type="Gene3D" id="3.10.20.370">
    <property type="match status" value="1"/>
</dbReference>
<dbReference type="GO" id="GO:0003964">
    <property type="term" value="F:RNA-directed DNA polymerase activity"/>
    <property type="evidence" value="ECO:0007669"/>
    <property type="project" value="UniProtKB-KW"/>
</dbReference>
<evidence type="ECO:0000256" key="3">
    <source>
        <dbReference type="ARBA" id="ARBA00022722"/>
    </source>
</evidence>
<dbReference type="InterPro" id="IPR041373">
    <property type="entry name" value="RT_RNaseH"/>
</dbReference>
<feature type="coiled-coil region" evidence="7">
    <location>
        <begin position="359"/>
        <end position="386"/>
    </location>
</feature>
<keyword evidence="1" id="KW-0808">Transferase</keyword>
<protein>
    <submittedName>
        <fullName evidence="10">Unnamed protein product</fullName>
    </submittedName>
</protein>
<dbReference type="PANTHER" id="PTHR34072:SF52">
    <property type="entry name" value="RIBONUCLEASE H"/>
    <property type="match status" value="1"/>
</dbReference>
<keyword evidence="6" id="KW-0695">RNA-directed DNA polymerase</keyword>
<proteinExistence type="predicted"/>
<keyword evidence="11" id="KW-1185">Reference proteome</keyword>
<dbReference type="PROSITE" id="PS50994">
    <property type="entry name" value="INTEGRASE"/>
    <property type="match status" value="1"/>
</dbReference>
<evidence type="ECO:0000256" key="1">
    <source>
        <dbReference type="ARBA" id="ARBA00022679"/>
    </source>
</evidence>
<dbReference type="OrthoDB" id="164321at2759"/>
<evidence type="ECO:0000313" key="10">
    <source>
        <dbReference type="EMBL" id="GMF36713.1"/>
    </source>
</evidence>
<name>A0A9W7CQT2_9STRA</name>
<evidence type="ECO:0000259" key="9">
    <source>
        <dbReference type="PROSITE" id="PS50994"/>
    </source>
</evidence>
<dbReference type="GO" id="GO:0015074">
    <property type="term" value="P:DNA integration"/>
    <property type="evidence" value="ECO:0007669"/>
    <property type="project" value="InterPro"/>
</dbReference>
<evidence type="ECO:0000256" key="2">
    <source>
        <dbReference type="ARBA" id="ARBA00022695"/>
    </source>
</evidence>
<feature type="domain" description="Integrase catalytic" evidence="9">
    <location>
        <begin position="213"/>
        <end position="388"/>
    </location>
</feature>
<dbReference type="Pfam" id="PF17917">
    <property type="entry name" value="RT_RNaseH"/>
    <property type="match status" value="1"/>
</dbReference>
<evidence type="ECO:0000256" key="5">
    <source>
        <dbReference type="ARBA" id="ARBA00022801"/>
    </source>
</evidence>
<keyword evidence="2" id="KW-0548">Nucleotidyltransferase</keyword>
<dbReference type="AlphaFoldDB" id="A0A9W7CQT2"/>